<comment type="caution">
    <text evidence="4">The sequence shown here is derived from an EMBL/GenBank/DDBJ whole genome shotgun (WGS) entry which is preliminary data.</text>
</comment>
<evidence type="ECO:0000313" key="4">
    <source>
        <dbReference type="EMBL" id="RGM34282.1"/>
    </source>
</evidence>
<reference evidence="5 6" key="1">
    <citation type="submission" date="2018-08" db="EMBL/GenBank/DDBJ databases">
        <title>A genome reference for cultivated species of the human gut microbiota.</title>
        <authorList>
            <person name="Zou Y."/>
            <person name="Xue W."/>
            <person name="Luo G."/>
        </authorList>
    </citation>
    <scope>NUCLEOTIDE SEQUENCE [LARGE SCALE GENOMIC DNA]</scope>
    <source>
        <strain evidence="4 5">OM08-14</strain>
        <strain evidence="3 6">TF10-3AC</strain>
    </source>
</reference>
<dbReference type="PANTHER" id="PTHR43022:SF1">
    <property type="entry name" value="PROTEIN SMF"/>
    <property type="match status" value="1"/>
</dbReference>
<dbReference type="Pfam" id="PF02481">
    <property type="entry name" value="DNA_processg_A"/>
    <property type="match status" value="1"/>
</dbReference>
<sequence>MLYIGITSIHLCGKKDENMGNRFSIEELTCLHLLRCHYADICSKEERELRETIALHPATFVKAKMICEKEKEADICIIPYYADDYPVSFAQIGVEAPALIHLLGNKELLYNENSIAIIGSRNADDVGCDIAYQLAKSYALKGNVIVSGLALGCDSSAHQGCIDANGKTIAVVASGLNIVHPKANESLQKEIINKGGLIISEQPFGVKANPVRLYARNRLQAALVQKVIVVQCAVKSGTMNTVYFAHKYGCKIYAVAYGQYDKHNAGNEYILNKGIGFPIKL</sequence>
<name>A0A3E4VWH0_9BACT</name>
<dbReference type="InterPro" id="IPR003488">
    <property type="entry name" value="DprA"/>
</dbReference>
<keyword evidence="6" id="KW-1185">Reference proteome</keyword>
<evidence type="ECO:0000256" key="1">
    <source>
        <dbReference type="ARBA" id="ARBA00006525"/>
    </source>
</evidence>
<dbReference type="InterPro" id="IPR057666">
    <property type="entry name" value="DrpA_SLOG"/>
</dbReference>
<accession>A0A3E4VWH0</accession>
<evidence type="ECO:0000259" key="2">
    <source>
        <dbReference type="Pfam" id="PF02481"/>
    </source>
</evidence>
<feature type="domain" description="Smf/DprA SLOG" evidence="2">
    <location>
        <begin position="78"/>
        <end position="274"/>
    </location>
</feature>
<gene>
    <name evidence="4" type="ORF">DXC17_16880</name>
    <name evidence="3" type="ORF">DXD04_05230</name>
</gene>
<evidence type="ECO:0000313" key="3">
    <source>
        <dbReference type="EMBL" id="RGK57029.1"/>
    </source>
</evidence>
<dbReference type="Gene3D" id="3.40.50.450">
    <property type="match status" value="1"/>
</dbReference>
<dbReference type="GO" id="GO:0009294">
    <property type="term" value="P:DNA-mediated transformation"/>
    <property type="evidence" value="ECO:0007669"/>
    <property type="project" value="InterPro"/>
</dbReference>
<protein>
    <submittedName>
        <fullName evidence="4">DNA-processing protein DprA</fullName>
    </submittedName>
</protein>
<organism evidence="4 5">
    <name type="scientific">Phocaeicola plebeius</name>
    <dbReference type="NCBI Taxonomy" id="310297"/>
    <lineage>
        <taxon>Bacteria</taxon>
        <taxon>Pseudomonadati</taxon>
        <taxon>Bacteroidota</taxon>
        <taxon>Bacteroidia</taxon>
        <taxon>Bacteroidales</taxon>
        <taxon>Bacteroidaceae</taxon>
        <taxon>Phocaeicola</taxon>
    </lineage>
</organism>
<dbReference type="Proteomes" id="UP000260862">
    <property type="component" value="Unassembled WGS sequence"/>
</dbReference>
<dbReference type="AlphaFoldDB" id="A0A3E4VWH0"/>
<dbReference type="SUPFAM" id="SSF102405">
    <property type="entry name" value="MCP/YpsA-like"/>
    <property type="match status" value="1"/>
</dbReference>
<evidence type="ECO:0000313" key="6">
    <source>
        <dbReference type="Proteomes" id="UP000260862"/>
    </source>
</evidence>
<proteinExistence type="inferred from homology"/>
<dbReference type="EMBL" id="QSTF01000073">
    <property type="protein sequence ID" value="RGM34282.1"/>
    <property type="molecule type" value="Genomic_DNA"/>
</dbReference>
<comment type="similarity">
    <text evidence="1">Belongs to the DprA/Smf family.</text>
</comment>
<dbReference type="EMBL" id="QSQT01000007">
    <property type="protein sequence ID" value="RGK57029.1"/>
    <property type="molecule type" value="Genomic_DNA"/>
</dbReference>
<dbReference type="Proteomes" id="UP000260780">
    <property type="component" value="Unassembled WGS sequence"/>
</dbReference>
<evidence type="ECO:0000313" key="5">
    <source>
        <dbReference type="Proteomes" id="UP000260780"/>
    </source>
</evidence>
<dbReference type="PANTHER" id="PTHR43022">
    <property type="entry name" value="PROTEIN SMF"/>
    <property type="match status" value="1"/>
</dbReference>